<evidence type="ECO:0000313" key="1">
    <source>
        <dbReference type="EMBL" id="SQC36326.1"/>
    </source>
</evidence>
<dbReference type="AlphaFoldDB" id="A0A2X3EFF7"/>
<reference evidence="1 2" key="1">
    <citation type="submission" date="2018-06" db="EMBL/GenBank/DDBJ databases">
        <authorList>
            <consortium name="Pathogen Informatics"/>
            <person name="Doyle S."/>
        </authorList>
    </citation>
    <scope>NUCLEOTIDE SEQUENCE [LARGE SCALE GENOMIC DNA]</scope>
    <source>
        <strain evidence="1 2">NCTC13102</strain>
    </source>
</reference>
<protein>
    <submittedName>
        <fullName evidence="1">Competence protein</fullName>
    </submittedName>
</protein>
<evidence type="ECO:0000313" key="2">
    <source>
        <dbReference type="Proteomes" id="UP000250166"/>
    </source>
</evidence>
<sequence>MNTIQSVGNFKSLRSFKRVFGSQNLNKHGISSKDLIEGADGIYEKRHNESIHDLDLGALFRDFC</sequence>
<dbReference type="EMBL" id="UAWL01000021">
    <property type="protein sequence ID" value="SQC36326.1"/>
    <property type="molecule type" value="Genomic_DNA"/>
</dbReference>
<accession>A0A2X3EFF7</accession>
<name>A0A2X3EFF7_9HELI</name>
<proteinExistence type="predicted"/>
<dbReference type="RefSeq" id="WP_258399942.1">
    <property type="nucleotide sequence ID" value="NZ_UAWL01000021.1"/>
</dbReference>
<organism evidence="1 2">
    <name type="scientific">Helicobacter fennelliae</name>
    <dbReference type="NCBI Taxonomy" id="215"/>
    <lineage>
        <taxon>Bacteria</taxon>
        <taxon>Pseudomonadati</taxon>
        <taxon>Campylobacterota</taxon>
        <taxon>Epsilonproteobacteria</taxon>
        <taxon>Campylobacterales</taxon>
        <taxon>Helicobacteraceae</taxon>
        <taxon>Helicobacter</taxon>
    </lineage>
</organism>
<dbReference type="Proteomes" id="UP000250166">
    <property type="component" value="Unassembled WGS sequence"/>
</dbReference>
<gene>
    <name evidence="1" type="primary">comGF_2</name>
    <name evidence="1" type="ORF">NCTC13102_02133</name>
</gene>